<sequence>MDLARQMAAGTVGVDPAGYVHLQWGPGSGDSAAARAVFDEVLRLLQVSGFGKLLTDQRQRVPATEEYMGWLLVDWLPRAGTGQLLTQVAVVTARPLHLRLQSLDVSSEGKRLYGICTRYFATLEEASQWLQETNGQEPGT</sequence>
<dbReference type="Proteomes" id="UP000829647">
    <property type="component" value="Chromosome"/>
</dbReference>
<organism evidence="1 2">
    <name type="scientific">Hymenobacter sublimis</name>
    <dbReference type="NCBI Taxonomy" id="2933777"/>
    <lineage>
        <taxon>Bacteria</taxon>
        <taxon>Pseudomonadati</taxon>
        <taxon>Bacteroidota</taxon>
        <taxon>Cytophagia</taxon>
        <taxon>Cytophagales</taxon>
        <taxon>Hymenobacteraceae</taxon>
        <taxon>Hymenobacter</taxon>
    </lineage>
</organism>
<evidence type="ECO:0000313" key="1">
    <source>
        <dbReference type="EMBL" id="UPL50239.1"/>
    </source>
</evidence>
<name>A0ABY4JE72_9BACT</name>
<proteinExistence type="predicted"/>
<evidence type="ECO:0000313" key="2">
    <source>
        <dbReference type="Proteomes" id="UP000829647"/>
    </source>
</evidence>
<keyword evidence="2" id="KW-1185">Reference proteome</keyword>
<gene>
    <name evidence="1" type="ORF">MWH26_04860</name>
</gene>
<evidence type="ECO:0008006" key="3">
    <source>
        <dbReference type="Google" id="ProtNLM"/>
    </source>
</evidence>
<accession>A0ABY4JE72</accession>
<protein>
    <recommendedName>
        <fullName evidence="3">STAS/SEC14 domain-containing protein</fullName>
    </recommendedName>
</protein>
<dbReference type="RefSeq" id="WP_247976277.1">
    <property type="nucleotide sequence ID" value="NZ_CP095848.1"/>
</dbReference>
<dbReference type="EMBL" id="CP095848">
    <property type="protein sequence ID" value="UPL50239.1"/>
    <property type="molecule type" value="Genomic_DNA"/>
</dbReference>
<reference evidence="1 2" key="1">
    <citation type="submission" date="2022-04" db="EMBL/GenBank/DDBJ databases">
        <title>Hymenobacter sp. isolated from the air.</title>
        <authorList>
            <person name="Won M."/>
            <person name="Lee C.-M."/>
            <person name="Woen H.-Y."/>
            <person name="Kwon S.-W."/>
        </authorList>
    </citation>
    <scope>NUCLEOTIDE SEQUENCE [LARGE SCALE GENOMIC DNA]</scope>
    <source>
        <strain evidence="2">5516 S-25</strain>
    </source>
</reference>